<evidence type="ECO:0000256" key="1">
    <source>
        <dbReference type="ARBA" id="ARBA00022729"/>
    </source>
</evidence>
<gene>
    <name evidence="4" type="ORF">PhaeoP97_02330</name>
</gene>
<dbReference type="InterPro" id="IPR050966">
    <property type="entry name" value="Glutamyl_endopeptidase"/>
</dbReference>
<dbReference type="AlphaFoldDB" id="A0A1L3I6F8"/>
<dbReference type="Gene3D" id="2.40.10.10">
    <property type="entry name" value="Trypsin-like serine proteases"/>
    <property type="match status" value="2"/>
</dbReference>
<keyword evidence="5" id="KW-1185">Reference proteome</keyword>
<dbReference type="KEGG" id="php:PhaeoP97_02330"/>
<dbReference type="SMART" id="SM00020">
    <property type="entry name" value="Tryp_SPc"/>
    <property type="match status" value="1"/>
</dbReference>
<dbReference type="PROSITE" id="PS00134">
    <property type="entry name" value="TRYPSIN_HIS"/>
    <property type="match status" value="1"/>
</dbReference>
<keyword evidence="1 2" id="KW-0732">Signal</keyword>
<organism evidence="4 5">
    <name type="scientific">Phaeobacter porticola</name>
    <dbReference type="NCBI Taxonomy" id="1844006"/>
    <lineage>
        <taxon>Bacteria</taxon>
        <taxon>Pseudomonadati</taxon>
        <taxon>Pseudomonadota</taxon>
        <taxon>Alphaproteobacteria</taxon>
        <taxon>Rhodobacterales</taxon>
        <taxon>Roseobacteraceae</taxon>
        <taxon>Phaeobacter</taxon>
    </lineage>
</organism>
<dbReference type="GO" id="GO:0004252">
    <property type="term" value="F:serine-type endopeptidase activity"/>
    <property type="evidence" value="ECO:0007669"/>
    <property type="project" value="InterPro"/>
</dbReference>
<dbReference type="InterPro" id="IPR018114">
    <property type="entry name" value="TRYPSIN_HIS"/>
</dbReference>
<feature type="domain" description="Peptidase S1" evidence="3">
    <location>
        <begin position="7"/>
        <end position="234"/>
    </location>
</feature>
<dbReference type="OrthoDB" id="267336at2"/>
<dbReference type="InterPro" id="IPR001254">
    <property type="entry name" value="Trypsin_dom"/>
</dbReference>
<dbReference type="PRINTS" id="PR00722">
    <property type="entry name" value="CHYMOTRYPSIN"/>
</dbReference>
<evidence type="ECO:0000259" key="3">
    <source>
        <dbReference type="PROSITE" id="PS50240"/>
    </source>
</evidence>
<evidence type="ECO:0000313" key="4">
    <source>
        <dbReference type="EMBL" id="APG47724.1"/>
    </source>
</evidence>
<dbReference type="Proteomes" id="UP000183859">
    <property type="component" value="Chromosome"/>
</dbReference>
<evidence type="ECO:0000313" key="5">
    <source>
        <dbReference type="Proteomes" id="UP000183859"/>
    </source>
</evidence>
<proteinExistence type="predicted"/>
<dbReference type="PROSITE" id="PS50240">
    <property type="entry name" value="TRYPSIN_DOM"/>
    <property type="match status" value="1"/>
</dbReference>
<reference evidence="5" key="1">
    <citation type="submission" date="2016-07" db="EMBL/GenBank/DDBJ databases">
        <title>Phaeobacter portensis sp. nov., a tropodithietic acid producing bacterium isolated from a German harbor.</title>
        <authorList>
            <person name="Freese H.M."/>
            <person name="Bunk B."/>
            <person name="Breider S."/>
            <person name="Brinkhoff T."/>
        </authorList>
    </citation>
    <scope>NUCLEOTIDE SEQUENCE [LARGE SCALE GENOMIC DNA]</scope>
    <source>
        <strain evidence="5">P97</strain>
    </source>
</reference>
<accession>A0A1L3I6F8</accession>
<dbReference type="InterPro" id="IPR043504">
    <property type="entry name" value="Peptidase_S1_PA_chymotrypsin"/>
</dbReference>
<sequence precursor="true">MKRIIGIIAAAFILSTTSSMPVEAQSAGVRAVQGWEAVGRLNIAGRNMCTGSLIAPNLVLTAAHCLFNPQTGQAVNPRNIKFEAGLNGRRSKASRRVVKAVIHPGYQHKWSSRSEAGSDIAVLRLDRPIAGSQIRPFALAAAPTPGESVDVLSYSVNQSTRPAREKGCRILSTRSETLVTSCRVEFGASGSPVLQMRPGQAPMLVSVISAKAQIGRKRVSLAATFDRTLRSLMRRAG</sequence>
<protein>
    <submittedName>
        <fullName evidence="4">Trypsin-like protein</fullName>
    </submittedName>
</protein>
<dbReference type="InterPro" id="IPR009003">
    <property type="entry name" value="Peptidase_S1_PA"/>
</dbReference>
<dbReference type="PANTHER" id="PTHR15462:SF8">
    <property type="entry name" value="SERINE PROTEASE"/>
    <property type="match status" value="1"/>
</dbReference>
<dbReference type="STRING" id="1844006.PhaeoP97_02330"/>
<dbReference type="Pfam" id="PF00089">
    <property type="entry name" value="Trypsin"/>
    <property type="match status" value="1"/>
</dbReference>
<dbReference type="InterPro" id="IPR001314">
    <property type="entry name" value="Peptidase_S1A"/>
</dbReference>
<dbReference type="SUPFAM" id="SSF50494">
    <property type="entry name" value="Trypsin-like serine proteases"/>
    <property type="match status" value="1"/>
</dbReference>
<evidence type="ECO:0000256" key="2">
    <source>
        <dbReference type="SAM" id="SignalP"/>
    </source>
</evidence>
<feature type="signal peptide" evidence="2">
    <location>
        <begin position="1"/>
        <end position="24"/>
    </location>
</feature>
<dbReference type="GO" id="GO:0006508">
    <property type="term" value="P:proteolysis"/>
    <property type="evidence" value="ECO:0007669"/>
    <property type="project" value="InterPro"/>
</dbReference>
<dbReference type="PANTHER" id="PTHR15462">
    <property type="entry name" value="SERINE PROTEASE"/>
    <property type="match status" value="1"/>
</dbReference>
<feature type="chain" id="PRO_5013358168" evidence="2">
    <location>
        <begin position="25"/>
        <end position="237"/>
    </location>
</feature>
<dbReference type="EMBL" id="CP016364">
    <property type="protein sequence ID" value="APG47724.1"/>
    <property type="molecule type" value="Genomic_DNA"/>
</dbReference>
<name>A0A1L3I6F8_9RHOB</name>
<dbReference type="RefSeq" id="WP_072505162.1">
    <property type="nucleotide sequence ID" value="NZ_CP016364.1"/>
</dbReference>